<feature type="transmembrane region" description="Helical" evidence="1">
    <location>
        <begin position="45"/>
        <end position="67"/>
    </location>
</feature>
<keyword evidence="1" id="KW-0812">Transmembrane</keyword>
<dbReference type="Proteomes" id="UP000009186">
    <property type="component" value="Chromosome"/>
</dbReference>
<feature type="transmembrane region" description="Helical" evidence="1">
    <location>
        <begin position="73"/>
        <end position="102"/>
    </location>
</feature>
<name>G2Z2P9_FLABF</name>
<protein>
    <submittedName>
        <fullName evidence="2">Uncharacterized protein</fullName>
    </submittedName>
</protein>
<reference evidence="2 3" key="1">
    <citation type="journal article" date="2011" name="Appl. Environ. Microbiol.">
        <title>Complete genome sequence of the fish pathogen Flavobacterium branchiophilum.</title>
        <authorList>
            <consortium name="1:IP"/>
            <consortium name="Microbial Evolutionary Genomics,F-75015 Paris"/>
            <consortium name="France 2:CNRS"/>
            <consortium name="URA2171"/>
            <consortium name="F-75015 Paris,France 3:Unite de Virologie et Immunologie Mol."/>
            <consortium name="INRA,78352 Jouy en Josas Cedex"/>
            <consortium name="France. 4:Unite de Mathemathique"/>
            <consortium name="Informatique et Genome,INRA"/>
            <consortium name="78352 Jouy en Josas Cedex"/>
            <consortium name="France. 5:CEA/Genoscope"/>
            <consortium name="Evry"/>
            <consortium name="France"/>
            <person name="Touchon M."/>
            <person name="Barbier P."/>
            <person name="Bernardet J.F."/>
            <person name="Loux V."/>
            <person name="Vacherie B."/>
            <person name="Barbe V."/>
            <person name="Rocha E.P."/>
            <person name="Duchaud E."/>
        </authorList>
    </citation>
    <scope>NUCLEOTIDE SEQUENCE [LARGE SCALE GENOMIC DNA]</scope>
    <source>
        <strain evidence="2 3">FL-15</strain>
    </source>
</reference>
<dbReference type="KEGG" id="fbr:FBFL15_2204"/>
<dbReference type="EMBL" id="FQ859183">
    <property type="protein sequence ID" value="CCB70224.1"/>
    <property type="molecule type" value="Genomic_DNA"/>
</dbReference>
<keyword evidence="1" id="KW-0472">Membrane</keyword>
<gene>
    <name evidence="2" type="ordered locus">FBFL15_2204</name>
</gene>
<keyword evidence="3" id="KW-1185">Reference proteome</keyword>
<evidence type="ECO:0000313" key="3">
    <source>
        <dbReference type="Proteomes" id="UP000009186"/>
    </source>
</evidence>
<organism evidence="2 3">
    <name type="scientific">Flavobacterium branchiophilum (strain FL-15)</name>
    <dbReference type="NCBI Taxonomy" id="1034807"/>
    <lineage>
        <taxon>Bacteria</taxon>
        <taxon>Pseudomonadati</taxon>
        <taxon>Bacteroidota</taxon>
        <taxon>Flavobacteriia</taxon>
        <taxon>Flavobacteriales</taxon>
        <taxon>Flavobacteriaceae</taxon>
        <taxon>Flavobacterium</taxon>
    </lineage>
</organism>
<accession>G2Z2P9</accession>
<evidence type="ECO:0000256" key="1">
    <source>
        <dbReference type="SAM" id="Phobius"/>
    </source>
</evidence>
<evidence type="ECO:0000313" key="2">
    <source>
        <dbReference type="EMBL" id="CCB70224.1"/>
    </source>
</evidence>
<keyword evidence="1" id="KW-1133">Transmembrane helix</keyword>
<sequence>MCFGPFLLGLYTSTHRLPHPPPHTLLLVEQAAMLKRMMLAINNFVFMYVKFICYGSFMLSLGDLLVFGSSNLFFYQIYLLAVNISLFFEIIGSFFVFIPLVCSCYTKHLYKIV</sequence>
<dbReference type="HOGENOM" id="CLU_2129721_0_0_10"/>
<dbReference type="AlphaFoldDB" id="G2Z2P9"/>
<proteinExistence type="predicted"/>